<evidence type="ECO:0000256" key="6">
    <source>
        <dbReference type="ARBA" id="ARBA00023002"/>
    </source>
</evidence>
<dbReference type="GO" id="GO:0016491">
    <property type="term" value="F:oxidoreductase activity"/>
    <property type="evidence" value="ECO:0007669"/>
    <property type="project" value="UniProtKB-KW"/>
</dbReference>
<dbReference type="EMBL" id="JBIMSN010000020">
    <property type="protein sequence ID" value="MFH5227878.1"/>
    <property type="molecule type" value="Genomic_DNA"/>
</dbReference>
<dbReference type="Gene3D" id="1.10.540.10">
    <property type="entry name" value="Acyl-CoA dehydrogenase/oxidase, N-terminal domain"/>
    <property type="match status" value="1"/>
</dbReference>
<dbReference type="SUPFAM" id="SSF56645">
    <property type="entry name" value="Acyl-CoA dehydrogenase NM domain-like"/>
    <property type="match status" value="1"/>
</dbReference>
<sequence length="398" mass="42819">MTSQSMTRDALGHDELPALVEKAVACVAGELGSSRFPRSVLESLGASGVIRRRWDSDTELGCPAGDVEFGIRLGEELVTRVPTGVASGVSVHCETVLSMLHRFGTNDYLREVRDDALAGRAVGCVAASEAHAGSDLSSVTTLARRTGDGWVVSGRKKYVSLGAVADFAIVLCRVTRPDGTISDRNATFVVPLADTELIREHDKLGTHILDTVVLDFVDIELPGEAVLGRVGLGLLNLNYGLSFERLSIAAQLVAGCQAAISLAVEHSERRIQFGKRLRDHQYLAFRMAEGQAEIDVLKGAVTSLARDLMTEGLDRRSISRIASLKLRAARTGERIMSDAMQVFGGVAYLPQETPIGQFWIDSRVGRIAGGTDEMMLAIIADSMCGDSSLYDRLVTISQ</sequence>
<name>A0ABW7JYP1_9NOCA</name>
<evidence type="ECO:0000256" key="4">
    <source>
        <dbReference type="ARBA" id="ARBA00022630"/>
    </source>
</evidence>
<dbReference type="InterPro" id="IPR037069">
    <property type="entry name" value="AcylCoA_DH/ox_N_sf"/>
</dbReference>
<feature type="domain" description="Acyl-CoA oxidase/dehydrogenase middle" evidence="12">
    <location>
        <begin position="124"/>
        <end position="216"/>
    </location>
</feature>
<dbReference type="InterPro" id="IPR050741">
    <property type="entry name" value="Acyl-CoA_dehydrogenase"/>
</dbReference>
<dbReference type="CDD" id="cd00567">
    <property type="entry name" value="ACAD"/>
    <property type="match status" value="1"/>
</dbReference>
<evidence type="ECO:0000256" key="10">
    <source>
        <dbReference type="RuleBase" id="RU362125"/>
    </source>
</evidence>
<feature type="domain" description="Acyl-CoA dehydrogenase/oxidase C-terminal" evidence="11">
    <location>
        <begin position="233"/>
        <end position="383"/>
    </location>
</feature>
<dbReference type="InterPro" id="IPR009100">
    <property type="entry name" value="AcylCoA_DH/oxidase_NM_dom_sf"/>
</dbReference>
<dbReference type="SUPFAM" id="SSF47203">
    <property type="entry name" value="Acyl-CoA dehydrogenase C-terminal domain-like"/>
    <property type="match status" value="1"/>
</dbReference>
<accession>A0ABW7JYP1</accession>
<evidence type="ECO:0000313" key="15">
    <source>
        <dbReference type="Proteomes" id="UP001609176"/>
    </source>
</evidence>
<keyword evidence="16" id="KW-1185">Reference proteome</keyword>
<evidence type="ECO:0000256" key="1">
    <source>
        <dbReference type="ARBA" id="ARBA00001974"/>
    </source>
</evidence>
<dbReference type="EMBL" id="JBIMSP010000028">
    <property type="protein sequence ID" value="MFH5243639.1"/>
    <property type="molecule type" value="Genomic_DNA"/>
</dbReference>
<evidence type="ECO:0000256" key="8">
    <source>
        <dbReference type="ARBA" id="ARBA00040394"/>
    </source>
</evidence>
<evidence type="ECO:0000259" key="11">
    <source>
        <dbReference type="Pfam" id="PF00441"/>
    </source>
</evidence>
<dbReference type="RefSeq" id="WP_395125185.1">
    <property type="nucleotide sequence ID" value="NZ_JBIMSN010000020.1"/>
</dbReference>
<protein>
    <recommendedName>
        <fullName evidence="8">Acyl-[acyl-carrier-protein] dehydrogenase MbtN</fullName>
    </recommendedName>
    <alternativeName>
        <fullName evidence="9">Mycobactin synthase protein N</fullName>
    </alternativeName>
</protein>
<comment type="function">
    <text evidence="7">Catalyzes the dehydrogenation at the alpha-beta position of ACP-bound acyl chains. This results in the introduction of a double bond in the lipidic chain, which is further transferred to the epsilon-amino group of lysine residue in the mycobactin core by MbtK.</text>
</comment>
<evidence type="ECO:0000313" key="16">
    <source>
        <dbReference type="Proteomes" id="UP001609219"/>
    </source>
</evidence>
<comment type="similarity">
    <text evidence="3 10">Belongs to the acyl-CoA dehydrogenase family.</text>
</comment>
<evidence type="ECO:0000256" key="2">
    <source>
        <dbReference type="ARBA" id="ARBA00005102"/>
    </source>
</evidence>
<dbReference type="InterPro" id="IPR036250">
    <property type="entry name" value="AcylCo_DH-like_C"/>
</dbReference>
<dbReference type="InterPro" id="IPR046373">
    <property type="entry name" value="Acyl-CoA_Oxase/DH_mid-dom_sf"/>
</dbReference>
<reference evidence="15 16" key="1">
    <citation type="submission" date="2024-10" db="EMBL/GenBank/DDBJ databases">
        <authorList>
            <person name="Riesco R."/>
        </authorList>
    </citation>
    <scope>NUCLEOTIDE SEQUENCE [LARGE SCALE GENOMIC DNA]</scope>
    <source>
        <strain evidence="14 15">NCIMB 15448</strain>
        <strain evidence="13 16">NCIMB 15450</strain>
    </source>
</reference>
<keyword evidence="6 10" id="KW-0560">Oxidoreductase</keyword>
<organism evidence="13 16">
    <name type="scientific">Antrihabitans spumae</name>
    <dbReference type="NCBI Taxonomy" id="3373370"/>
    <lineage>
        <taxon>Bacteria</taxon>
        <taxon>Bacillati</taxon>
        <taxon>Actinomycetota</taxon>
        <taxon>Actinomycetes</taxon>
        <taxon>Mycobacteriales</taxon>
        <taxon>Nocardiaceae</taxon>
        <taxon>Antrihabitans</taxon>
    </lineage>
</organism>
<dbReference type="PANTHER" id="PTHR48083">
    <property type="entry name" value="MEDIUM-CHAIN SPECIFIC ACYL-COA DEHYDROGENASE, MITOCHONDRIAL-RELATED"/>
    <property type="match status" value="1"/>
</dbReference>
<evidence type="ECO:0000256" key="7">
    <source>
        <dbReference type="ARBA" id="ARBA00037085"/>
    </source>
</evidence>
<dbReference type="Pfam" id="PF02770">
    <property type="entry name" value="Acyl-CoA_dh_M"/>
    <property type="match status" value="1"/>
</dbReference>
<comment type="pathway">
    <text evidence="2">Siderophore biosynthesis; mycobactin biosynthesis.</text>
</comment>
<dbReference type="InterPro" id="IPR009075">
    <property type="entry name" value="AcylCo_DH/oxidase_C"/>
</dbReference>
<gene>
    <name evidence="14" type="ORF">ACHIPV_17405</name>
    <name evidence="13" type="ORF">ACHIRB_04645</name>
</gene>
<dbReference type="Gene3D" id="2.40.110.10">
    <property type="entry name" value="Butyryl-CoA Dehydrogenase, subunit A, domain 2"/>
    <property type="match status" value="1"/>
</dbReference>
<evidence type="ECO:0000256" key="5">
    <source>
        <dbReference type="ARBA" id="ARBA00022827"/>
    </source>
</evidence>
<dbReference type="PANTHER" id="PTHR48083:SF20">
    <property type="entry name" value="LONG-CHAIN SPECIFIC ACYL-COA DEHYDROGENASE, MITOCHONDRIAL"/>
    <property type="match status" value="1"/>
</dbReference>
<comment type="cofactor">
    <cofactor evidence="1 10">
        <name>FAD</name>
        <dbReference type="ChEBI" id="CHEBI:57692"/>
    </cofactor>
</comment>
<proteinExistence type="inferred from homology"/>
<evidence type="ECO:0000256" key="9">
    <source>
        <dbReference type="ARBA" id="ARBA00042660"/>
    </source>
</evidence>
<evidence type="ECO:0000256" key="3">
    <source>
        <dbReference type="ARBA" id="ARBA00009347"/>
    </source>
</evidence>
<dbReference type="Gene3D" id="1.20.140.10">
    <property type="entry name" value="Butyryl-CoA Dehydrogenase, subunit A, domain 3"/>
    <property type="match status" value="1"/>
</dbReference>
<comment type="caution">
    <text evidence="13">The sequence shown here is derived from an EMBL/GenBank/DDBJ whole genome shotgun (WGS) entry which is preliminary data.</text>
</comment>
<dbReference type="InterPro" id="IPR006091">
    <property type="entry name" value="Acyl-CoA_Oxase/DH_mid-dom"/>
</dbReference>
<evidence type="ECO:0000259" key="12">
    <source>
        <dbReference type="Pfam" id="PF02770"/>
    </source>
</evidence>
<keyword evidence="5 10" id="KW-0274">FAD</keyword>
<keyword evidence="4 10" id="KW-0285">Flavoprotein</keyword>
<dbReference type="Proteomes" id="UP001609219">
    <property type="component" value="Unassembled WGS sequence"/>
</dbReference>
<dbReference type="Pfam" id="PF00441">
    <property type="entry name" value="Acyl-CoA_dh_1"/>
    <property type="match status" value="1"/>
</dbReference>
<dbReference type="Proteomes" id="UP001609176">
    <property type="component" value="Unassembled WGS sequence"/>
</dbReference>
<evidence type="ECO:0000313" key="13">
    <source>
        <dbReference type="EMBL" id="MFH5227878.1"/>
    </source>
</evidence>
<evidence type="ECO:0000313" key="14">
    <source>
        <dbReference type="EMBL" id="MFH5243639.1"/>
    </source>
</evidence>